<feature type="compositionally biased region" description="Pro residues" evidence="1">
    <location>
        <begin position="78"/>
        <end position="94"/>
    </location>
</feature>
<reference evidence="2" key="1">
    <citation type="journal article" date="2021" name="Nat. Commun.">
        <title>Genetic determinants of endophytism in the Arabidopsis root mycobiome.</title>
        <authorList>
            <person name="Mesny F."/>
            <person name="Miyauchi S."/>
            <person name="Thiergart T."/>
            <person name="Pickel B."/>
            <person name="Atanasova L."/>
            <person name="Karlsson M."/>
            <person name="Huettel B."/>
            <person name="Barry K.W."/>
            <person name="Haridas S."/>
            <person name="Chen C."/>
            <person name="Bauer D."/>
            <person name="Andreopoulos W."/>
            <person name="Pangilinan J."/>
            <person name="LaButti K."/>
            <person name="Riley R."/>
            <person name="Lipzen A."/>
            <person name="Clum A."/>
            <person name="Drula E."/>
            <person name="Henrissat B."/>
            <person name="Kohler A."/>
            <person name="Grigoriev I.V."/>
            <person name="Martin F.M."/>
            <person name="Hacquard S."/>
        </authorList>
    </citation>
    <scope>NUCLEOTIDE SEQUENCE</scope>
    <source>
        <strain evidence="2">MPI-CAGE-CH-0243</strain>
    </source>
</reference>
<dbReference type="AlphaFoldDB" id="A0A9P9IN86"/>
<sequence length="173" mass="18110">YRPRALSQPCAIGRRLVTNGLGAVAPAVRLARARRCSLPDRAAPGDPGGTATLPPIRLPTTAHGRQRPPVAARGLPHAPRPPSPPCPPCPPSPRPRNLGSVTTTWANAPLRSTPHSPPVLLELAAPSLFALFPPSSLILVVGQPYSSPLPTTVSRLTTPSTPLQPSLFPAFLI</sequence>
<keyword evidence="3" id="KW-1185">Reference proteome</keyword>
<dbReference type="EMBL" id="JAGMWT010000006">
    <property type="protein sequence ID" value="KAH7126812.1"/>
    <property type="molecule type" value="Genomic_DNA"/>
</dbReference>
<name>A0A9P9IN86_9PLEO</name>
<evidence type="ECO:0000313" key="3">
    <source>
        <dbReference type="Proteomes" id="UP000700596"/>
    </source>
</evidence>
<gene>
    <name evidence="2" type="ORF">B0J11DRAFT_604679</name>
</gene>
<accession>A0A9P9IN86</accession>
<organism evidence="2 3">
    <name type="scientific">Dendryphion nanum</name>
    <dbReference type="NCBI Taxonomy" id="256645"/>
    <lineage>
        <taxon>Eukaryota</taxon>
        <taxon>Fungi</taxon>
        <taxon>Dikarya</taxon>
        <taxon>Ascomycota</taxon>
        <taxon>Pezizomycotina</taxon>
        <taxon>Dothideomycetes</taxon>
        <taxon>Pleosporomycetidae</taxon>
        <taxon>Pleosporales</taxon>
        <taxon>Torulaceae</taxon>
        <taxon>Dendryphion</taxon>
    </lineage>
</organism>
<evidence type="ECO:0000313" key="2">
    <source>
        <dbReference type="EMBL" id="KAH7126812.1"/>
    </source>
</evidence>
<evidence type="ECO:0000256" key="1">
    <source>
        <dbReference type="SAM" id="MobiDB-lite"/>
    </source>
</evidence>
<feature type="region of interest" description="Disordered" evidence="1">
    <location>
        <begin position="38"/>
        <end position="96"/>
    </location>
</feature>
<feature type="non-terminal residue" evidence="2">
    <location>
        <position position="1"/>
    </location>
</feature>
<dbReference type="Proteomes" id="UP000700596">
    <property type="component" value="Unassembled WGS sequence"/>
</dbReference>
<proteinExistence type="predicted"/>
<comment type="caution">
    <text evidence="2">The sequence shown here is derived from an EMBL/GenBank/DDBJ whole genome shotgun (WGS) entry which is preliminary data.</text>
</comment>
<protein>
    <submittedName>
        <fullName evidence="2">Uncharacterized protein</fullName>
    </submittedName>
</protein>